<evidence type="ECO:0000313" key="3">
    <source>
        <dbReference type="Proteomes" id="UP000446768"/>
    </source>
</evidence>
<proteinExistence type="predicted"/>
<dbReference type="EMBL" id="WKJJ01000001">
    <property type="protein sequence ID" value="MRV70222.1"/>
    <property type="molecule type" value="Genomic_DNA"/>
</dbReference>
<organism evidence="2 3">
    <name type="scientific">Pseudoduganella rivuli</name>
    <dbReference type="NCBI Taxonomy" id="2666085"/>
    <lineage>
        <taxon>Bacteria</taxon>
        <taxon>Pseudomonadati</taxon>
        <taxon>Pseudomonadota</taxon>
        <taxon>Betaproteobacteria</taxon>
        <taxon>Burkholderiales</taxon>
        <taxon>Oxalobacteraceae</taxon>
        <taxon>Telluria group</taxon>
        <taxon>Pseudoduganella</taxon>
    </lineage>
</organism>
<dbReference type="Pfam" id="PF24722">
    <property type="entry name" value="DUF7674"/>
    <property type="match status" value="1"/>
</dbReference>
<accession>A0A7X2IIL5</accession>
<feature type="domain" description="DUF7674" evidence="1">
    <location>
        <begin position="13"/>
        <end position="123"/>
    </location>
</feature>
<dbReference type="InterPro" id="IPR056091">
    <property type="entry name" value="DUF7674"/>
</dbReference>
<dbReference type="AlphaFoldDB" id="A0A7X2IIL5"/>
<dbReference type="RefSeq" id="WP_154370721.1">
    <property type="nucleotide sequence ID" value="NZ_WKJJ01000001.1"/>
</dbReference>
<name>A0A7X2IIL5_9BURK</name>
<evidence type="ECO:0000259" key="1">
    <source>
        <dbReference type="Pfam" id="PF24722"/>
    </source>
</evidence>
<dbReference type="Proteomes" id="UP000446768">
    <property type="component" value="Unassembled WGS sequence"/>
</dbReference>
<reference evidence="2 3" key="1">
    <citation type="submission" date="2019-11" db="EMBL/GenBank/DDBJ databases">
        <title>Novel species isolated from a subtropical stream in China.</title>
        <authorList>
            <person name="Lu H."/>
        </authorList>
    </citation>
    <scope>NUCLEOTIDE SEQUENCE [LARGE SCALE GENOMIC DNA]</scope>
    <source>
        <strain evidence="2 3">FT92W</strain>
    </source>
</reference>
<keyword evidence="3" id="KW-1185">Reference proteome</keyword>
<evidence type="ECO:0000313" key="2">
    <source>
        <dbReference type="EMBL" id="MRV70222.1"/>
    </source>
</evidence>
<sequence length="136" mass="16207">MSEVYPDEKGVVARVRERFPEEANRTDGWLRERGWDDLLDDSPHIWMEAFADRTTEAVRARDWNLVKEHTGFIAAECRNGTEVIRRLVDVSYAENLMWDLEESEKAVAWPNIAKELRDMYERAWGRWEWMNQCDTL</sequence>
<protein>
    <recommendedName>
        <fullName evidence="1">DUF7674 domain-containing protein</fullName>
    </recommendedName>
</protein>
<gene>
    <name evidence="2" type="ORF">GJ700_00615</name>
</gene>
<comment type="caution">
    <text evidence="2">The sequence shown here is derived from an EMBL/GenBank/DDBJ whole genome shotgun (WGS) entry which is preliminary data.</text>
</comment>